<keyword evidence="6" id="KW-0808">Transferase</keyword>
<dbReference type="Pfam" id="PF00817">
    <property type="entry name" value="IMS"/>
    <property type="match status" value="1"/>
</dbReference>
<dbReference type="GO" id="GO:0003887">
    <property type="term" value="F:DNA-directed DNA polymerase activity"/>
    <property type="evidence" value="ECO:0007669"/>
    <property type="project" value="UniProtKB-UniRule"/>
</dbReference>
<comment type="function">
    <text evidence="6">Poorly processive, error-prone DNA polymerase involved in untargeted mutagenesis. Copies undamaged DNA at stalled replication forks, which arise in vivo from mismatched or misaligned primer ends. These misaligned primers can be extended by PolIV. Exhibits no 3'-5' exonuclease (proofreading) activity. May be involved in translesional synthesis, in conjunction with the beta clamp from PolIII.</text>
</comment>
<dbReference type="Proteomes" id="UP000754750">
    <property type="component" value="Unassembled WGS sequence"/>
</dbReference>
<evidence type="ECO:0000313" key="9">
    <source>
        <dbReference type="Proteomes" id="UP000754750"/>
    </source>
</evidence>
<comment type="similarity">
    <text evidence="1 6">Belongs to the DNA polymerase type-Y family.</text>
</comment>
<comment type="subcellular location">
    <subcellularLocation>
        <location evidence="6">Cytoplasm</location>
    </subcellularLocation>
</comment>
<dbReference type="Pfam" id="PF11799">
    <property type="entry name" value="IMS_C"/>
    <property type="match status" value="1"/>
</dbReference>
<evidence type="ECO:0000256" key="1">
    <source>
        <dbReference type="ARBA" id="ARBA00010945"/>
    </source>
</evidence>
<dbReference type="InterPro" id="IPR001126">
    <property type="entry name" value="UmuC"/>
</dbReference>
<keyword evidence="3 6" id="KW-0548">Nucleotidyltransferase</keyword>
<dbReference type="RefSeq" id="WP_326840605.1">
    <property type="nucleotide sequence ID" value="NZ_SVNY01000005.1"/>
</dbReference>
<comment type="catalytic activity">
    <reaction evidence="6">
        <text>DNA(n) + a 2'-deoxyribonucleoside 5'-triphosphate = DNA(n+1) + diphosphate</text>
        <dbReference type="Rhea" id="RHEA:22508"/>
        <dbReference type="Rhea" id="RHEA-COMP:17339"/>
        <dbReference type="Rhea" id="RHEA-COMP:17340"/>
        <dbReference type="ChEBI" id="CHEBI:33019"/>
        <dbReference type="ChEBI" id="CHEBI:61560"/>
        <dbReference type="ChEBI" id="CHEBI:173112"/>
        <dbReference type="EC" id="2.7.7.7"/>
    </reaction>
</comment>
<keyword evidence="6" id="KW-0238">DNA-binding</keyword>
<evidence type="ECO:0000256" key="5">
    <source>
        <dbReference type="ARBA" id="ARBA00022932"/>
    </source>
</evidence>
<dbReference type="SUPFAM" id="SSF56672">
    <property type="entry name" value="DNA/RNA polymerases"/>
    <property type="match status" value="1"/>
</dbReference>
<feature type="site" description="Substrate discrimination" evidence="6">
    <location>
        <position position="14"/>
    </location>
</feature>
<comment type="subunit">
    <text evidence="6">Monomer.</text>
</comment>
<dbReference type="GO" id="GO:0042276">
    <property type="term" value="P:error-prone translesion synthesis"/>
    <property type="evidence" value="ECO:0007669"/>
    <property type="project" value="TreeGrafter"/>
</dbReference>
<feature type="binding site" evidence="6">
    <location>
        <position position="105"/>
    </location>
    <ligand>
        <name>Mg(2+)</name>
        <dbReference type="ChEBI" id="CHEBI:18420"/>
    </ligand>
</feature>
<comment type="caution">
    <text evidence="8">The sequence shown here is derived from an EMBL/GenBank/DDBJ whole genome shotgun (WGS) entry which is preliminary data.</text>
</comment>
<keyword evidence="5 6" id="KW-0239">DNA-directed DNA polymerase</keyword>
<name>A0A928KYG7_9FIRM</name>
<accession>A0A928KYG7</accession>
<sequence length="414" mass="46677">MDRIILHSDCNSFYASVECLHRPEIRDKPVAVGGDVEQRHGIILAKNELAKRYNIKTGEALWQARQKCPDLVIVPPRFELYQRFSKLCHEIYLDYTDQVEPFGLDECWLDVTVAGADGVKIAHEIRERIKYELGITVSIGVSYNKIFAKLGSDYKKPDAVTEISRDNYKDIAWPLPAGDLLYVGSATRRKLESYCKRTIGDLANTPENTLKGWFGKWGSVLYAFSNGYNLSPVSRYTDQQIVKSIGNSTTTPRDLVDNEDVKIILYVLADSVARRLREHGCKGRTISISVRDNQLISFTRQHTLSSYTNITAETAQAGMELFVQHYHWQCPIRSLGISISDLVSDAAPLQMDLFGAGQEQLRRERLDTTVDGLKKRFGTNAVRPAVLLQDPELSGCDPKHDHTIHPVGFFRGAL</sequence>
<dbReference type="InterPro" id="IPR022880">
    <property type="entry name" value="DNApol_IV"/>
</dbReference>
<comment type="cofactor">
    <cofactor evidence="6">
        <name>Mg(2+)</name>
        <dbReference type="ChEBI" id="CHEBI:18420"/>
    </cofactor>
    <text evidence="6">Binds 2 magnesium ions per subunit.</text>
</comment>
<dbReference type="SUPFAM" id="SSF100879">
    <property type="entry name" value="Lesion bypass DNA polymerase (Y-family), little finger domain"/>
    <property type="match status" value="1"/>
</dbReference>
<dbReference type="InterPro" id="IPR017961">
    <property type="entry name" value="DNA_pol_Y-fam_little_finger"/>
</dbReference>
<dbReference type="AlphaFoldDB" id="A0A928KYG7"/>
<keyword evidence="4 6" id="KW-0227">DNA damage</keyword>
<dbReference type="PANTHER" id="PTHR11076">
    <property type="entry name" value="DNA REPAIR POLYMERASE UMUC / TRANSFERASE FAMILY MEMBER"/>
    <property type="match status" value="1"/>
</dbReference>
<dbReference type="EMBL" id="SVNY01000005">
    <property type="protein sequence ID" value="MBE6833949.1"/>
    <property type="molecule type" value="Genomic_DNA"/>
</dbReference>
<feature type="active site" evidence="6">
    <location>
        <position position="106"/>
    </location>
</feature>
<dbReference type="GO" id="GO:0003684">
    <property type="term" value="F:damaged DNA binding"/>
    <property type="evidence" value="ECO:0007669"/>
    <property type="project" value="InterPro"/>
</dbReference>
<dbReference type="Gene3D" id="1.10.150.20">
    <property type="entry name" value="5' to 3' exonuclease, C-terminal subdomain"/>
    <property type="match status" value="1"/>
</dbReference>
<keyword evidence="6" id="KW-0479">Metal-binding</keyword>
<dbReference type="GO" id="GO:0006281">
    <property type="term" value="P:DNA repair"/>
    <property type="evidence" value="ECO:0007669"/>
    <property type="project" value="UniProtKB-UniRule"/>
</dbReference>
<dbReference type="GO" id="GO:0000287">
    <property type="term" value="F:magnesium ion binding"/>
    <property type="evidence" value="ECO:0007669"/>
    <property type="project" value="UniProtKB-UniRule"/>
</dbReference>
<reference evidence="8" key="1">
    <citation type="submission" date="2019-04" db="EMBL/GenBank/DDBJ databases">
        <title>Evolution of Biomass-Degrading Anaerobic Consortia Revealed by Metagenomics.</title>
        <authorList>
            <person name="Peng X."/>
        </authorList>
    </citation>
    <scope>NUCLEOTIDE SEQUENCE</scope>
    <source>
        <strain evidence="8">SIG551</strain>
    </source>
</reference>
<organism evidence="8 9">
    <name type="scientific">Faecalispora sporosphaeroides</name>
    <dbReference type="NCBI Taxonomy" id="1549"/>
    <lineage>
        <taxon>Bacteria</taxon>
        <taxon>Bacillati</taxon>
        <taxon>Bacillota</taxon>
        <taxon>Clostridia</taxon>
        <taxon>Eubacteriales</taxon>
        <taxon>Oscillospiraceae</taxon>
        <taxon>Faecalispora</taxon>
    </lineage>
</organism>
<gene>
    <name evidence="6" type="primary">dinB</name>
    <name evidence="8" type="ORF">E7512_10305</name>
</gene>
<evidence type="ECO:0000256" key="3">
    <source>
        <dbReference type="ARBA" id="ARBA00022695"/>
    </source>
</evidence>
<evidence type="ECO:0000256" key="4">
    <source>
        <dbReference type="ARBA" id="ARBA00022763"/>
    </source>
</evidence>
<dbReference type="PANTHER" id="PTHR11076:SF35">
    <property type="entry name" value="DNA REPAIR PROTEIN HOMOLOG YOBH"/>
    <property type="match status" value="1"/>
</dbReference>
<dbReference type="Gene3D" id="3.30.1490.100">
    <property type="entry name" value="DNA polymerase, Y-family, little finger domain"/>
    <property type="match status" value="1"/>
</dbReference>
<evidence type="ECO:0000259" key="7">
    <source>
        <dbReference type="PROSITE" id="PS50173"/>
    </source>
</evidence>
<feature type="binding site" evidence="6">
    <location>
        <position position="9"/>
    </location>
    <ligand>
        <name>Mg(2+)</name>
        <dbReference type="ChEBI" id="CHEBI:18420"/>
    </ligand>
</feature>
<protein>
    <recommendedName>
        <fullName evidence="6">DNA polymerase IV</fullName>
        <shortName evidence="6">Pol IV</shortName>
        <ecNumber evidence="6">2.7.7.7</ecNumber>
    </recommendedName>
</protein>
<dbReference type="CDD" id="cd03586">
    <property type="entry name" value="PolY_Pol_IV_kappa"/>
    <property type="match status" value="1"/>
</dbReference>
<dbReference type="GO" id="GO:0006261">
    <property type="term" value="P:DNA-templated DNA replication"/>
    <property type="evidence" value="ECO:0007669"/>
    <property type="project" value="UniProtKB-UniRule"/>
</dbReference>
<evidence type="ECO:0000256" key="2">
    <source>
        <dbReference type="ARBA" id="ARBA00022457"/>
    </source>
</evidence>
<dbReference type="Gene3D" id="3.40.1170.60">
    <property type="match status" value="1"/>
</dbReference>
<dbReference type="InterPro" id="IPR050116">
    <property type="entry name" value="DNA_polymerase-Y"/>
</dbReference>
<keyword evidence="2 6" id="KW-0515">Mutator protein</keyword>
<evidence type="ECO:0000256" key="6">
    <source>
        <dbReference type="HAMAP-Rule" id="MF_01113"/>
    </source>
</evidence>
<keyword evidence="6" id="KW-0235">DNA replication</keyword>
<dbReference type="HAMAP" id="MF_01113">
    <property type="entry name" value="DNApol_IV"/>
    <property type="match status" value="1"/>
</dbReference>
<feature type="domain" description="UmuC" evidence="7">
    <location>
        <begin position="5"/>
        <end position="184"/>
    </location>
</feature>
<dbReference type="GO" id="GO:0009432">
    <property type="term" value="P:SOS response"/>
    <property type="evidence" value="ECO:0007669"/>
    <property type="project" value="TreeGrafter"/>
</dbReference>
<keyword evidence="6" id="KW-0234">DNA repair</keyword>
<dbReference type="InterPro" id="IPR043128">
    <property type="entry name" value="Rev_trsase/Diguanyl_cyclase"/>
</dbReference>
<proteinExistence type="inferred from homology"/>
<evidence type="ECO:0000313" key="8">
    <source>
        <dbReference type="EMBL" id="MBE6833949.1"/>
    </source>
</evidence>
<dbReference type="GO" id="GO:0005829">
    <property type="term" value="C:cytosol"/>
    <property type="evidence" value="ECO:0007669"/>
    <property type="project" value="TreeGrafter"/>
</dbReference>
<keyword evidence="6" id="KW-0460">Magnesium</keyword>
<dbReference type="InterPro" id="IPR036775">
    <property type="entry name" value="DNA_pol_Y-fam_lit_finger_sf"/>
</dbReference>
<dbReference type="EC" id="2.7.7.7" evidence="6"/>
<keyword evidence="6" id="KW-0963">Cytoplasm</keyword>
<dbReference type="PROSITE" id="PS50173">
    <property type="entry name" value="UMUC"/>
    <property type="match status" value="1"/>
</dbReference>
<dbReference type="Gene3D" id="3.30.70.270">
    <property type="match status" value="1"/>
</dbReference>
<dbReference type="InterPro" id="IPR043502">
    <property type="entry name" value="DNA/RNA_pol_sf"/>
</dbReference>